<protein>
    <submittedName>
        <fullName evidence="1">CRISPR/Cas system CMR-associated protein Cmr5 small subunit</fullName>
    </submittedName>
</protein>
<comment type="caution">
    <text evidence="1">The sequence shown here is derived from an EMBL/GenBank/DDBJ whole genome shotgun (WGS) entry which is preliminary data.</text>
</comment>
<proteinExistence type="predicted"/>
<organism evidence="1 2">
    <name type="scientific">Halanaerobacter jeridensis</name>
    <dbReference type="NCBI Taxonomy" id="706427"/>
    <lineage>
        <taxon>Bacteria</taxon>
        <taxon>Bacillati</taxon>
        <taxon>Bacillota</taxon>
        <taxon>Clostridia</taxon>
        <taxon>Halanaerobiales</taxon>
        <taxon>Halobacteroidaceae</taxon>
        <taxon>Halanaerobacter</taxon>
    </lineage>
</organism>
<accession>A0A938XRG8</accession>
<evidence type="ECO:0000313" key="2">
    <source>
        <dbReference type="Proteomes" id="UP000774000"/>
    </source>
</evidence>
<sequence length="622" mass="73317">MRQFYVPKLEGDYSDILLCRGIAEIVKQVLIQSGEENPEIVIKDMASFYQIESDKELIKENFTDVEFKTLYPLIYYDKMDNKPDYTEDIVDFTLDEEYKEWSATKHKSNLIRQTTGVPLSNKIMNDVYSIKEYFGELLFIILDSFSEPQGDYSQLSDNLDQLFIKIQLNKFKKIIKNELSNSELEEIENNLDQLFEGFDNYHWSKRNKVKKIIQNQLPESENVTNITENIKELYNQAKLDFTESHNALSSLLPKRVKGLNRDDLSSTSRISPKNSSESWFKLFLILIGFYKLFMLKSLNSGNRLYSVIIPNQVLLDDFDSLYYQIEPDYYPANTLEKQNILFLSDFIIKLLDKLEQFDNRRRRRRRKLLRNYIQGLKNAYLVDMGQNHVIKNIYDLNIPNWIVLDEEKDKVKFKEVFQEFMELIRPIDDKNEDIKIFQELYKFLTTEKVDYLLNYYYQHAVLAIQRLANDNGAKIYTKRGVKFIMSKLENVDQTNYSSILENEGFQNFAEAIRNSTLIPIYHNDKKKIKFGLLQDLRRAALNKETLVTELSEFMADYNNENGLENFHNNNPMRSNLTTKDFEQLVNLIDEHDSEIIGNMLLAYGFGKDEKVEEVKEGADNNE</sequence>
<dbReference type="Proteomes" id="UP000774000">
    <property type="component" value="Unassembled WGS sequence"/>
</dbReference>
<dbReference type="RefSeq" id="WP_204700807.1">
    <property type="nucleotide sequence ID" value="NZ_JAFBDQ010000004.1"/>
</dbReference>
<dbReference type="EMBL" id="JAFBDQ010000004">
    <property type="protein sequence ID" value="MBM7556090.1"/>
    <property type="molecule type" value="Genomic_DNA"/>
</dbReference>
<gene>
    <name evidence="1" type="ORF">JOC47_000926</name>
</gene>
<keyword evidence="2" id="KW-1185">Reference proteome</keyword>
<dbReference type="AlphaFoldDB" id="A0A938XRG8"/>
<name>A0A938XRG8_9FIRM</name>
<evidence type="ECO:0000313" key="1">
    <source>
        <dbReference type="EMBL" id="MBM7556090.1"/>
    </source>
</evidence>
<reference evidence="1" key="1">
    <citation type="submission" date="2021-01" db="EMBL/GenBank/DDBJ databases">
        <title>Genomic Encyclopedia of Type Strains, Phase IV (KMG-IV): sequencing the most valuable type-strain genomes for metagenomic binning, comparative biology and taxonomic classification.</title>
        <authorList>
            <person name="Goeker M."/>
        </authorList>
    </citation>
    <scope>NUCLEOTIDE SEQUENCE</scope>
    <source>
        <strain evidence="1">DSM 23230</strain>
    </source>
</reference>